<evidence type="ECO:0000313" key="2">
    <source>
        <dbReference type="Proteomes" id="UP000321222"/>
    </source>
</evidence>
<accession>A0A5B9FUP4</accession>
<organism evidence="1 2">
    <name type="scientific">Flavobacterium alkalisoli</name>
    <dbReference type="NCBI Taxonomy" id="2602769"/>
    <lineage>
        <taxon>Bacteria</taxon>
        <taxon>Pseudomonadati</taxon>
        <taxon>Bacteroidota</taxon>
        <taxon>Flavobacteriia</taxon>
        <taxon>Flavobacteriales</taxon>
        <taxon>Flavobacteriaceae</taxon>
        <taxon>Flavobacterium</taxon>
    </lineage>
</organism>
<dbReference type="EMBL" id="CP042831">
    <property type="protein sequence ID" value="QEE50660.1"/>
    <property type="molecule type" value="Genomic_DNA"/>
</dbReference>
<dbReference type="CDD" id="cd19958">
    <property type="entry name" value="pyocin_knob"/>
    <property type="match status" value="1"/>
</dbReference>
<name>A0A5B9FUP4_9FLAO</name>
<dbReference type="OrthoDB" id="6315383at2"/>
<reference evidence="1 2" key="1">
    <citation type="submission" date="2019-08" db="EMBL/GenBank/DDBJ databases">
        <title>Flavobacterium alkalisoli sp. nov., isolated from rhizosphere soil of Suaeda salsa.</title>
        <authorList>
            <person name="Sun J.-Q."/>
            <person name="Xu L."/>
        </authorList>
    </citation>
    <scope>NUCLEOTIDE SEQUENCE [LARGE SCALE GENOMIC DNA]</scope>
    <source>
        <strain evidence="1 2">XS-5</strain>
    </source>
</reference>
<dbReference type="RefSeq" id="WP_147584114.1">
    <property type="nucleotide sequence ID" value="NZ_CP042831.1"/>
</dbReference>
<dbReference type="AlphaFoldDB" id="A0A5B9FUP4"/>
<gene>
    <name evidence="1" type="ORF">FUA48_14055</name>
</gene>
<keyword evidence="2" id="KW-1185">Reference proteome</keyword>
<dbReference type="Proteomes" id="UP000321222">
    <property type="component" value="Chromosome"/>
</dbReference>
<sequence>MAVNLNTILNWFKTGERPTQSQFWDTWQSFWHKDEIIPQSKIENLNGSLNTKANEDVTLSDKGSIPDAADLNNYTETGLFFQKLNARAASGLNYPIAKAGKLEVTTTSGFVYQTYHAYGSYNNIYFRNRYGDTWYPWKMLSSESI</sequence>
<evidence type="ECO:0000313" key="1">
    <source>
        <dbReference type="EMBL" id="QEE50660.1"/>
    </source>
</evidence>
<proteinExistence type="predicted"/>
<protein>
    <submittedName>
        <fullName evidence="1">Uncharacterized protein</fullName>
    </submittedName>
</protein>
<dbReference type="KEGG" id="fak:FUA48_14055"/>